<proteinExistence type="predicted"/>
<evidence type="ECO:0000313" key="2">
    <source>
        <dbReference type="EMBL" id="KLU90517.1"/>
    </source>
</evidence>
<organism evidence="2">
    <name type="scientific">Magnaporthiopsis poae (strain ATCC 64411 / 73-15)</name>
    <name type="common">Kentucky bluegrass fungus</name>
    <name type="synonym">Magnaporthe poae</name>
    <dbReference type="NCBI Taxonomy" id="644358"/>
    <lineage>
        <taxon>Eukaryota</taxon>
        <taxon>Fungi</taxon>
        <taxon>Dikarya</taxon>
        <taxon>Ascomycota</taxon>
        <taxon>Pezizomycotina</taxon>
        <taxon>Sordariomycetes</taxon>
        <taxon>Sordariomycetidae</taxon>
        <taxon>Magnaporthales</taxon>
        <taxon>Magnaporthaceae</taxon>
        <taxon>Magnaporthiopsis</taxon>
    </lineage>
</organism>
<feature type="region of interest" description="Disordered" evidence="1">
    <location>
        <begin position="222"/>
        <end position="245"/>
    </location>
</feature>
<accession>A0A0H2U3R0</accession>
<feature type="non-terminal residue" evidence="2">
    <location>
        <position position="338"/>
    </location>
</feature>
<gene>
    <name evidence="2" type="ORF">MAPG_10370</name>
</gene>
<reference evidence="2" key="2">
    <citation type="submission" date="2011-03" db="EMBL/GenBank/DDBJ databases">
        <title>Annotation of Magnaporthe poae ATCC 64411.</title>
        <authorList>
            <person name="Ma L.-J."/>
            <person name="Dead R."/>
            <person name="Young S.K."/>
            <person name="Zeng Q."/>
            <person name="Gargeya S."/>
            <person name="Fitzgerald M."/>
            <person name="Haas B."/>
            <person name="Abouelleil A."/>
            <person name="Alvarado L."/>
            <person name="Arachchi H.M."/>
            <person name="Berlin A."/>
            <person name="Brown A."/>
            <person name="Chapman S.B."/>
            <person name="Chen Z."/>
            <person name="Dunbar C."/>
            <person name="Freedman E."/>
            <person name="Gearin G."/>
            <person name="Gellesch M."/>
            <person name="Goldberg J."/>
            <person name="Griggs A."/>
            <person name="Gujja S."/>
            <person name="Heiman D."/>
            <person name="Howarth C."/>
            <person name="Larson L."/>
            <person name="Lui A."/>
            <person name="MacDonald P.J.P."/>
            <person name="Mehta T."/>
            <person name="Montmayeur A."/>
            <person name="Murphy C."/>
            <person name="Neiman D."/>
            <person name="Pearson M."/>
            <person name="Priest M."/>
            <person name="Roberts A."/>
            <person name="Saif S."/>
            <person name="Shea T."/>
            <person name="Shenoy N."/>
            <person name="Sisk P."/>
            <person name="Stolte C."/>
            <person name="Sykes S."/>
            <person name="Yandava C."/>
            <person name="Wortman J."/>
            <person name="Nusbaum C."/>
            <person name="Birren B."/>
        </authorList>
    </citation>
    <scope>NUCLEOTIDE SEQUENCE</scope>
    <source>
        <strain evidence="2">ATCC 64411</strain>
    </source>
</reference>
<dbReference type="VEuPathDB" id="FungiDB:MAPG_10370"/>
<reference evidence="2" key="1">
    <citation type="submission" date="2010-05" db="EMBL/GenBank/DDBJ databases">
        <title>The Genome Sequence of Magnaporthe poae strain ATCC 64411.</title>
        <authorList>
            <consortium name="The Broad Institute Genome Sequencing Platform"/>
            <consortium name="Broad Institute Genome Sequencing Center for Infectious Disease"/>
            <person name="Ma L.-J."/>
            <person name="Dead R."/>
            <person name="Young S."/>
            <person name="Zeng Q."/>
            <person name="Koehrsen M."/>
            <person name="Alvarado L."/>
            <person name="Berlin A."/>
            <person name="Chapman S.B."/>
            <person name="Chen Z."/>
            <person name="Freedman E."/>
            <person name="Gellesch M."/>
            <person name="Goldberg J."/>
            <person name="Griggs A."/>
            <person name="Gujja S."/>
            <person name="Heilman E.R."/>
            <person name="Heiman D."/>
            <person name="Hepburn T."/>
            <person name="Howarth C."/>
            <person name="Jen D."/>
            <person name="Larson L."/>
            <person name="Mehta T."/>
            <person name="Neiman D."/>
            <person name="Pearson M."/>
            <person name="Roberts A."/>
            <person name="Saif S."/>
            <person name="Shea T."/>
            <person name="Shenoy N."/>
            <person name="Sisk P."/>
            <person name="Stolte C."/>
            <person name="Sykes S."/>
            <person name="Walk T."/>
            <person name="White J."/>
            <person name="Yandava C."/>
            <person name="Haas B."/>
            <person name="Nusbaum C."/>
            <person name="Birren B."/>
        </authorList>
    </citation>
    <scope>NUCLEOTIDE SEQUENCE</scope>
    <source>
        <strain evidence="2">ATCC 64411</strain>
    </source>
</reference>
<sequence>MSALPKLAGRASVGAMVGLRCLSKSQAWDHLNFYGLCEFYVDSSGRHGIWQGPGREIGFRANTSRCLQLCKRLFLLPLGLPMCCLLQPLPPNWLTDGSLTPVAPPPCKRRLSAKAKDERAQHHGRRASETIGSQLLVQSKQKKVSCHHLSPNECRGWPFYYVGESIAVLQWGFWSNWAPTGQQPNPAQQASLMIFLPTLYAQPMPACLPACPKARQAVGGKMEDLHWKRKRKGNRERERERQTAPDVVSAGVVLSSGWQSAKTQAGQACSRLMTTAGRQGRVSQPSRSTQPRLYYVCVSACERVVGRRACECCVCLTHSLTLTGASPSNQPRRPLNKC</sequence>
<name>A0A0H2U3R0_MAGP6</name>
<dbReference type="AlphaFoldDB" id="A0A0H2U3R0"/>
<dbReference type="EMBL" id="GL876975">
    <property type="protein sequence ID" value="KLU90517.1"/>
    <property type="molecule type" value="Genomic_DNA"/>
</dbReference>
<evidence type="ECO:0000256" key="1">
    <source>
        <dbReference type="SAM" id="MobiDB-lite"/>
    </source>
</evidence>
<protein>
    <submittedName>
        <fullName evidence="2">Uncharacterized protein</fullName>
    </submittedName>
</protein>